<reference evidence="17" key="1">
    <citation type="submission" date="2022-12" db="EMBL/GenBank/DDBJ databases">
        <title>Draft genome assemblies for two species of Escallonia (Escalloniales).</title>
        <authorList>
            <person name="Chanderbali A."/>
            <person name="Dervinis C."/>
            <person name="Anghel I."/>
            <person name="Soltis D."/>
            <person name="Soltis P."/>
            <person name="Zapata F."/>
        </authorList>
    </citation>
    <scope>NUCLEOTIDE SEQUENCE</scope>
    <source>
        <strain evidence="17">UCBG64.0493</strain>
        <tissue evidence="17">Leaf</tissue>
    </source>
</reference>
<evidence type="ECO:0000256" key="8">
    <source>
        <dbReference type="ARBA" id="ARBA00022771"/>
    </source>
</evidence>
<organism evidence="17 18">
    <name type="scientific">Escallonia herrerae</name>
    <dbReference type="NCBI Taxonomy" id="1293975"/>
    <lineage>
        <taxon>Eukaryota</taxon>
        <taxon>Viridiplantae</taxon>
        <taxon>Streptophyta</taxon>
        <taxon>Embryophyta</taxon>
        <taxon>Tracheophyta</taxon>
        <taxon>Spermatophyta</taxon>
        <taxon>Magnoliopsida</taxon>
        <taxon>eudicotyledons</taxon>
        <taxon>Gunneridae</taxon>
        <taxon>Pentapetalae</taxon>
        <taxon>asterids</taxon>
        <taxon>campanulids</taxon>
        <taxon>Escalloniales</taxon>
        <taxon>Escalloniaceae</taxon>
        <taxon>Escallonia</taxon>
    </lineage>
</organism>
<comment type="pathway">
    <text evidence="3">Protein modification; protein ubiquitination.</text>
</comment>
<evidence type="ECO:0000259" key="16">
    <source>
        <dbReference type="PROSITE" id="PS50089"/>
    </source>
</evidence>
<evidence type="ECO:0000256" key="11">
    <source>
        <dbReference type="ARBA" id="ARBA00022989"/>
    </source>
</evidence>
<evidence type="ECO:0000256" key="14">
    <source>
        <dbReference type="PROSITE-ProRule" id="PRU00175"/>
    </source>
</evidence>
<accession>A0AA88VFY7</accession>
<evidence type="ECO:0000256" key="4">
    <source>
        <dbReference type="ARBA" id="ARBA00012483"/>
    </source>
</evidence>
<evidence type="ECO:0000256" key="5">
    <source>
        <dbReference type="ARBA" id="ARBA00022679"/>
    </source>
</evidence>
<name>A0AA88VFY7_9ASTE</name>
<comment type="catalytic activity">
    <reaction evidence="1">
        <text>S-ubiquitinyl-[E2 ubiquitin-conjugating enzyme]-L-cysteine + [acceptor protein]-L-lysine = [E2 ubiquitin-conjugating enzyme]-L-cysteine + N(6)-ubiquitinyl-[acceptor protein]-L-lysine.</text>
        <dbReference type="EC" id="2.3.2.27"/>
    </reaction>
</comment>
<dbReference type="Pfam" id="PF13639">
    <property type="entry name" value="zf-RING_2"/>
    <property type="match status" value="1"/>
</dbReference>
<dbReference type="InterPro" id="IPR013083">
    <property type="entry name" value="Znf_RING/FYVE/PHD"/>
</dbReference>
<dbReference type="Gene3D" id="3.30.40.10">
    <property type="entry name" value="Zinc/RING finger domain, C3HC4 (zinc finger)"/>
    <property type="match status" value="1"/>
</dbReference>
<dbReference type="EMBL" id="JAVXUP010001780">
    <property type="protein sequence ID" value="KAK3008186.1"/>
    <property type="molecule type" value="Genomic_DNA"/>
</dbReference>
<evidence type="ECO:0000256" key="6">
    <source>
        <dbReference type="ARBA" id="ARBA00022692"/>
    </source>
</evidence>
<dbReference type="CDD" id="cd16461">
    <property type="entry name" value="RING-H2_EL5-like"/>
    <property type="match status" value="1"/>
</dbReference>
<keyword evidence="12 15" id="KW-0472">Membrane</keyword>
<feature type="transmembrane region" description="Helical" evidence="15">
    <location>
        <begin position="6"/>
        <end position="27"/>
    </location>
</feature>
<evidence type="ECO:0000256" key="9">
    <source>
        <dbReference type="ARBA" id="ARBA00022786"/>
    </source>
</evidence>
<dbReference type="GO" id="GO:0016567">
    <property type="term" value="P:protein ubiquitination"/>
    <property type="evidence" value="ECO:0007669"/>
    <property type="project" value="InterPro"/>
</dbReference>
<evidence type="ECO:0000256" key="3">
    <source>
        <dbReference type="ARBA" id="ARBA00004906"/>
    </source>
</evidence>
<keyword evidence="5" id="KW-0808">Transferase</keyword>
<dbReference type="InterPro" id="IPR001841">
    <property type="entry name" value="Znf_RING"/>
</dbReference>
<dbReference type="GO" id="GO:0008270">
    <property type="term" value="F:zinc ion binding"/>
    <property type="evidence" value="ECO:0007669"/>
    <property type="project" value="UniProtKB-KW"/>
</dbReference>
<dbReference type="PANTHER" id="PTHR46913">
    <property type="entry name" value="RING-H2 FINGER PROTEIN ATL16"/>
    <property type="match status" value="1"/>
</dbReference>
<evidence type="ECO:0000256" key="10">
    <source>
        <dbReference type="ARBA" id="ARBA00022833"/>
    </source>
</evidence>
<dbReference type="SMART" id="SM00184">
    <property type="entry name" value="RING"/>
    <property type="match status" value="1"/>
</dbReference>
<evidence type="ECO:0000256" key="12">
    <source>
        <dbReference type="ARBA" id="ARBA00023136"/>
    </source>
</evidence>
<dbReference type="PANTHER" id="PTHR46913:SF1">
    <property type="entry name" value="RING-H2 FINGER PROTEIN ATL16"/>
    <property type="match status" value="1"/>
</dbReference>
<evidence type="ECO:0000256" key="1">
    <source>
        <dbReference type="ARBA" id="ARBA00000900"/>
    </source>
</evidence>
<dbReference type="GO" id="GO:0061630">
    <property type="term" value="F:ubiquitin protein ligase activity"/>
    <property type="evidence" value="ECO:0007669"/>
    <property type="project" value="UniProtKB-EC"/>
</dbReference>
<keyword evidence="10" id="KW-0862">Zinc</keyword>
<comment type="subcellular location">
    <subcellularLocation>
        <location evidence="2">Membrane</location>
        <topology evidence="2">Single-pass membrane protein</topology>
    </subcellularLocation>
</comment>
<dbReference type="PROSITE" id="PS50089">
    <property type="entry name" value="ZF_RING_2"/>
    <property type="match status" value="1"/>
</dbReference>
<sequence length="210" mass="23137">MDFIAIANGSKATIAVVTIFFVLHLFLKHFRRRQRSLPTLTFNPKRSTTSSLYCTVCLHDVAGGETYRQLPECGHCFHADCIDDWLQSQLTCPLCRSQVCHLPRQHQQPGQRRFVNHFVALSLSVAGRIGDPRSYKLILAFCENTATRVFSSTQENWSPGDGVEYCREAAAPPQGATADLAVTAGSKIGAWLLQQCDARELIGGVAASLV</sequence>
<dbReference type="GO" id="GO:0016020">
    <property type="term" value="C:membrane"/>
    <property type="evidence" value="ECO:0007669"/>
    <property type="project" value="UniProtKB-SubCell"/>
</dbReference>
<keyword evidence="11 15" id="KW-1133">Transmembrane helix</keyword>
<dbReference type="Proteomes" id="UP001188597">
    <property type="component" value="Unassembled WGS sequence"/>
</dbReference>
<protein>
    <recommendedName>
        <fullName evidence="4">RING-type E3 ubiquitin transferase</fullName>
        <ecNumber evidence="4">2.3.2.27</ecNumber>
    </recommendedName>
</protein>
<dbReference type="AlphaFoldDB" id="A0AA88VFY7"/>
<keyword evidence="8 14" id="KW-0863">Zinc-finger</keyword>
<keyword evidence="6 15" id="KW-0812">Transmembrane</keyword>
<evidence type="ECO:0000256" key="15">
    <source>
        <dbReference type="SAM" id="Phobius"/>
    </source>
</evidence>
<proteinExistence type="inferred from homology"/>
<keyword evidence="18" id="KW-1185">Reference proteome</keyword>
<evidence type="ECO:0000256" key="7">
    <source>
        <dbReference type="ARBA" id="ARBA00022723"/>
    </source>
</evidence>
<feature type="domain" description="RING-type" evidence="16">
    <location>
        <begin position="54"/>
        <end position="96"/>
    </location>
</feature>
<gene>
    <name evidence="17" type="ORF">RJ639_014510</name>
</gene>
<evidence type="ECO:0000313" key="18">
    <source>
        <dbReference type="Proteomes" id="UP001188597"/>
    </source>
</evidence>
<dbReference type="EC" id="2.3.2.27" evidence="4"/>
<comment type="caution">
    <text evidence="17">The sequence shown here is derived from an EMBL/GenBank/DDBJ whole genome shotgun (WGS) entry which is preliminary data.</text>
</comment>
<comment type="similarity">
    <text evidence="13">Belongs to the RING-type zinc finger family. ATL subfamily.</text>
</comment>
<evidence type="ECO:0000256" key="2">
    <source>
        <dbReference type="ARBA" id="ARBA00004167"/>
    </source>
</evidence>
<keyword evidence="7" id="KW-0479">Metal-binding</keyword>
<keyword evidence="9" id="KW-0833">Ubl conjugation pathway</keyword>
<evidence type="ECO:0000313" key="17">
    <source>
        <dbReference type="EMBL" id="KAK3008186.1"/>
    </source>
</evidence>
<evidence type="ECO:0000256" key="13">
    <source>
        <dbReference type="ARBA" id="ARBA00024209"/>
    </source>
</evidence>
<dbReference type="InterPro" id="IPR044600">
    <property type="entry name" value="ATL1/ATL16-like"/>
</dbReference>
<dbReference type="SUPFAM" id="SSF57850">
    <property type="entry name" value="RING/U-box"/>
    <property type="match status" value="1"/>
</dbReference>